<evidence type="ECO:0000256" key="1">
    <source>
        <dbReference type="PROSITE-ProRule" id="PRU00723"/>
    </source>
</evidence>
<dbReference type="Gene3D" id="3.30.1370.210">
    <property type="match status" value="1"/>
</dbReference>
<feature type="region of interest" description="Disordered" evidence="3">
    <location>
        <begin position="121"/>
        <end position="258"/>
    </location>
</feature>
<dbReference type="AlphaFoldDB" id="A0AA36J3U5"/>
<reference evidence="5" key="1">
    <citation type="submission" date="2023-08" db="EMBL/GenBank/DDBJ databases">
        <authorList>
            <person name="Chen Y."/>
            <person name="Shah S."/>
            <person name="Dougan E. K."/>
            <person name="Thang M."/>
            <person name="Chan C."/>
        </authorList>
    </citation>
    <scope>NUCLEOTIDE SEQUENCE</scope>
</reference>
<feature type="zinc finger region" description="C3H1-type" evidence="1">
    <location>
        <begin position="259"/>
        <end position="286"/>
    </location>
</feature>
<protein>
    <recommendedName>
        <fullName evidence="4">C3H1-type domain-containing protein</fullName>
    </recommendedName>
</protein>
<keyword evidence="1" id="KW-0863">Zinc-finger</keyword>
<proteinExistence type="predicted"/>
<dbReference type="InterPro" id="IPR000571">
    <property type="entry name" value="Znf_CCCH"/>
</dbReference>
<name>A0AA36J3U5_9DINO</name>
<dbReference type="EMBL" id="CAUJNA010003308">
    <property type="protein sequence ID" value="CAJ1398711.1"/>
    <property type="molecule type" value="Genomic_DNA"/>
</dbReference>
<feature type="compositionally biased region" description="Low complexity" evidence="3">
    <location>
        <begin position="122"/>
        <end position="154"/>
    </location>
</feature>
<feature type="domain" description="C3H1-type" evidence="4">
    <location>
        <begin position="259"/>
        <end position="286"/>
    </location>
</feature>
<evidence type="ECO:0000256" key="3">
    <source>
        <dbReference type="SAM" id="MobiDB-lite"/>
    </source>
</evidence>
<evidence type="ECO:0000313" key="6">
    <source>
        <dbReference type="Proteomes" id="UP001178507"/>
    </source>
</evidence>
<evidence type="ECO:0000256" key="2">
    <source>
        <dbReference type="SAM" id="Coils"/>
    </source>
</evidence>
<gene>
    <name evidence="5" type="ORF">EVOR1521_LOCUS22431</name>
</gene>
<feature type="coiled-coil region" evidence="2">
    <location>
        <begin position="36"/>
        <end position="112"/>
    </location>
</feature>
<keyword evidence="1" id="KW-0862">Zinc</keyword>
<sequence>MHLAADVDKVFDVILKAVQKGHEVLANSAQEGGDRLSQYEAKLAEQKALIEQLSAEASRRQHQHEEQVQQLQILADEKRDLADTVKRLNEEVAGLRQQVSALQEHLDRSQNALLDQAATKVTQEAPAAPQEPQSSSRSSSPTSVTEPGAAGAPAEEPPEPSEAPAVEKEAPPVPTRSSRSQSRPLVRRERLRSMSPGELHQRSRKVIKRADSRQPLARHQEERRRERSARSEERDRLVREERQRSRHQAARGQPRSPRINRTKACIPWCAKICAKGDHCPLWHPVPEEAAQILERVQRTPCRDGKDCQRTRCHFLHPGQQGDRQRKSAKDRR</sequence>
<dbReference type="Proteomes" id="UP001178507">
    <property type="component" value="Unassembled WGS sequence"/>
</dbReference>
<dbReference type="PROSITE" id="PS50103">
    <property type="entry name" value="ZF_C3H1"/>
    <property type="match status" value="1"/>
</dbReference>
<comment type="caution">
    <text evidence="5">The sequence shown here is derived from an EMBL/GenBank/DDBJ whole genome shotgun (WGS) entry which is preliminary data.</text>
</comment>
<evidence type="ECO:0000259" key="4">
    <source>
        <dbReference type="PROSITE" id="PS50103"/>
    </source>
</evidence>
<dbReference type="GO" id="GO:0008270">
    <property type="term" value="F:zinc ion binding"/>
    <property type="evidence" value="ECO:0007669"/>
    <property type="project" value="UniProtKB-KW"/>
</dbReference>
<keyword evidence="6" id="KW-1185">Reference proteome</keyword>
<organism evidence="5 6">
    <name type="scientific">Effrenium voratum</name>
    <dbReference type="NCBI Taxonomy" id="2562239"/>
    <lineage>
        <taxon>Eukaryota</taxon>
        <taxon>Sar</taxon>
        <taxon>Alveolata</taxon>
        <taxon>Dinophyceae</taxon>
        <taxon>Suessiales</taxon>
        <taxon>Symbiodiniaceae</taxon>
        <taxon>Effrenium</taxon>
    </lineage>
</organism>
<accession>A0AA36J3U5</accession>
<feature type="compositionally biased region" description="Basic and acidic residues" evidence="3">
    <location>
        <begin position="208"/>
        <end position="243"/>
    </location>
</feature>
<evidence type="ECO:0000313" key="5">
    <source>
        <dbReference type="EMBL" id="CAJ1398711.1"/>
    </source>
</evidence>
<keyword evidence="2" id="KW-0175">Coiled coil</keyword>
<keyword evidence="1" id="KW-0479">Metal-binding</keyword>